<reference evidence="2 3" key="1">
    <citation type="journal article" date="2019" name="Commun. Biol.">
        <title>The bagworm genome reveals a unique fibroin gene that provides high tensile strength.</title>
        <authorList>
            <person name="Kono N."/>
            <person name="Nakamura H."/>
            <person name="Ohtoshi R."/>
            <person name="Tomita M."/>
            <person name="Numata K."/>
            <person name="Arakawa K."/>
        </authorList>
    </citation>
    <scope>NUCLEOTIDE SEQUENCE [LARGE SCALE GENOMIC DNA]</scope>
</reference>
<name>A0A4C1VEG5_EUMVA</name>
<comment type="caution">
    <text evidence="2">The sequence shown here is derived from an EMBL/GenBank/DDBJ whole genome shotgun (WGS) entry which is preliminary data.</text>
</comment>
<dbReference type="EMBL" id="BGZK01000321">
    <property type="protein sequence ID" value="GBP36627.1"/>
    <property type="molecule type" value="Genomic_DNA"/>
</dbReference>
<accession>A0A4C1VEG5</accession>
<keyword evidence="1" id="KW-0472">Membrane</keyword>
<gene>
    <name evidence="2" type="ORF">EVAR_35211_1</name>
</gene>
<keyword evidence="1" id="KW-0812">Transmembrane</keyword>
<organism evidence="2 3">
    <name type="scientific">Eumeta variegata</name>
    <name type="common">Bagworm moth</name>
    <name type="synonym">Eumeta japonica</name>
    <dbReference type="NCBI Taxonomy" id="151549"/>
    <lineage>
        <taxon>Eukaryota</taxon>
        <taxon>Metazoa</taxon>
        <taxon>Ecdysozoa</taxon>
        <taxon>Arthropoda</taxon>
        <taxon>Hexapoda</taxon>
        <taxon>Insecta</taxon>
        <taxon>Pterygota</taxon>
        <taxon>Neoptera</taxon>
        <taxon>Endopterygota</taxon>
        <taxon>Lepidoptera</taxon>
        <taxon>Glossata</taxon>
        <taxon>Ditrysia</taxon>
        <taxon>Tineoidea</taxon>
        <taxon>Psychidae</taxon>
        <taxon>Oiketicinae</taxon>
        <taxon>Eumeta</taxon>
    </lineage>
</organism>
<dbReference type="Proteomes" id="UP000299102">
    <property type="component" value="Unassembled WGS sequence"/>
</dbReference>
<dbReference type="AlphaFoldDB" id="A0A4C1VEG5"/>
<protein>
    <submittedName>
        <fullName evidence="2">Uncharacterized protein</fullName>
    </submittedName>
</protein>
<keyword evidence="1" id="KW-1133">Transmembrane helix</keyword>
<sequence length="266" mass="29510">MQSNRQQLPCKIEPSRAKGGVGSICRSVCCSSDAPVPSFIFLLRLIEKPWFLILLILLFSGSTLFDVCVSWGQPTLAFFSTYIVNRSSDYRAFTKRPHAAVTAPATSRWIKMQCQIRYCEIYFYGALDWPQRDAIFKIWQPDRPQASYAFDFAHGKGRSEDEALVGEIKPNDLVTFGRLLLGAVARSNPKVTPFGARAPPRADVTLIRPANFLLPLALSQYLHNSAVPHAVPFFFIEHGPAPGARRAVGAGASGDRLSRLSHSITR</sequence>
<evidence type="ECO:0000313" key="3">
    <source>
        <dbReference type="Proteomes" id="UP000299102"/>
    </source>
</evidence>
<keyword evidence="3" id="KW-1185">Reference proteome</keyword>
<evidence type="ECO:0000313" key="2">
    <source>
        <dbReference type="EMBL" id="GBP36627.1"/>
    </source>
</evidence>
<evidence type="ECO:0000256" key="1">
    <source>
        <dbReference type="SAM" id="Phobius"/>
    </source>
</evidence>
<feature type="transmembrane region" description="Helical" evidence="1">
    <location>
        <begin position="50"/>
        <end position="72"/>
    </location>
</feature>
<proteinExistence type="predicted"/>